<dbReference type="InterPro" id="IPR045190">
    <property type="entry name" value="MCCB/AccD1-like"/>
</dbReference>
<accession>A0A8J6B2S0</accession>
<evidence type="ECO:0000259" key="7">
    <source>
        <dbReference type="PROSITE" id="PS50980"/>
    </source>
</evidence>
<dbReference type="PANTHER" id="PTHR22855:SF47">
    <property type="entry name" value="METHYLCROTONOYL-COA CARBOXYLASE"/>
    <property type="match status" value="1"/>
</dbReference>
<dbReference type="GO" id="GO:1905202">
    <property type="term" value="C:methylcrotonoyl-CoA carboxylase complex"/>
    <property type="evidence" value="ECO:0007669"/>
    <property type="project" value="TreeGrafter"/>
</dbReference>
<proteinExistence type="predicted"/>
<evidence type="ECO:0000313" key="8">
    <source>
        <dbReference type="EMBL" id="KAG9462119.1"/>
    </source>
</evidence>
<protein>
    <recommendedName>
        <fullName evidence="2">methylcrotonoyl-CoA carboxylase</fullName>
        <ecNumber evidence="2">6.4.1.4</ecNumber>
    </recommendedName>
    <alternativeName>
        <fullName evidence="5">3-methylcrotonyl-CoA carboxylase 2</fullName>
    </alternativeName>
    <alternativeName>
        <fullName evidence="3">3-methylcrotonyl-CoA carboxylase non-biotin-containing subunit</fullName>
    </alternativeName>
    <alternativeName>
        <fullName evidence="4">3-methylcrotonyl-CoA:carbon dioxide ligase subunit beta</fullName>
    </alternativeName>
</protein>
<evidence type="ECO:0000313" key="9">
    <source>
        <dbReference type="Proteomes" id="UP000770717"/>
    </source>
</evidence>
<dbReference type="Gene3D" id="3.90.226.10">
    <property type="entry name" value="2-enoyl-CoA Hydratase, Chain A, domain 1"/>
    <property type="match status" value="1"/>
</dbReference>
<dbReference type="OrthoDB" id="439921at2759"/>
<reference evidence="8" key="1">
    <citation type="thesis" date="2020" institute="ProQuest LLC" country="789 East Eisenhower Parkway, Ann Arbor, MI, USA">
        <title>Comparative Genomics and Chromosome Evolution.</title>
        <authorList>
            <person name="Mudd A.B."/>
        </authorList>
    </citation>
    <scope>NUCLEOTIDE SEQUENCE</scope>
    <source>
        <strain evidence="8">HN-11 Male</strain>
        <tissue evidence="8">Kidney and liver</tissue>
    </source>
</reference>
<evidence type="ECO:0000256" key="2">
    <source>
        <dbReference type="ARBA" id="ARBA00026116"/>
    </source>
</evidence>
<dbReference type="PROSITE" id="PS50980">
    <property type="entry name" value="COA_CT_NTER"/>
    <property type="match status" value="1"/>
</dbReference>
<feature type="non-terminal residue" evidence="8">
    <location>
        <position position="1"/>
    </location>
</feature>
<comment type="caution">
    <text evidence="8">The sequence shown here is derived from an EMBL/GenBank/DDBJ whole genome shotgun (WGS) entry which is preliminary data.</text>
</comment>
<gene>
    <name evidence="8" type="ORF">GDO78_014870</name>
</gene>
<comment type="pathway">
    <text evidence="1">Amino-acid degradation; L-leucine degradation; (S)-3-hydroxy-3-methylglutaryl-CoA from 3-isovaleryl-CoA: step 2/3.</text>
</comment>
<dbReference type="GO" id="GO:0006552">
    <property type="term" value="P:L-leucine catabolic process"/>
    <property type="evidence" value="ECO:0007669"/>
    <property type="project" value="UniProtKB-UniPathway"/>
</dbReference>
<dbReference type="FunFam" id="3.90.226.10:FF:000046">
    <property type="entry name" value="Geranyl-CoA carboxylase beta subunit"/>
    <property type="match status" value="1"/>
</dbReference>
<evidence type="ECO:0000256" key="6">
    <source>
        <dbReference type="ARBA" id="ARBA00052347"/>
    </source>
</evidence>
<evidence type="ECO:0000256" key="5">
    <source>
        <dbReference type="ARBA" id="ARBA00031404"/>
    </source>
</evidence>
<dbReference type="Proteomes" id="UP000770717">
    <property type="component" value="Unassembled WGS sequence"/>
</dbReference>
<comment type="catalytic activity">
    <reaction evidence="6">
        <text>3-methylbut-2-enoyl-CoA + hydrogencarbonate + ATP = 3-methyl-(2E)-glutaconyl-CoA + ADP + phosphate + H(+)</text>
        <dbReference type="Rhea" id="RHEA:13589"/>
        <dbReference type="ChEBI" id="CHEBI:15378"/>
        <dbReference type="ChEBI" id="CHEBI:17544"/>
        <dbReference type="ChEBI" id="CHEBI:30616"/>
        <dbReference type="ChEBI" id="CHEBI:43474"/>
        <dbReference type="ChEBI" id="CHEBI:57344"/>
        <dbReference type="ChEBI" id="CHEBI:57346"/>
        <dbReference type="ChEBI" id="CHEBI:456216"/>
        <dbReference type="EC" id="6.4.1.4"/>
    </reaction>
</comment>
<organism evidence="8 9">
    <name type="scientific">Eleutherodactylus coqui</name>
    <name type="common">Puerto Rican coqui</name>
    <dbReference type="NCBI Taxonomy" id="57060"/>
    <lineage>
        <taxon>Eukaryota</taxon>
        <taxon>Metazoa</taxon>
        <taxon>Chordata</taxon>
        <taxon>Craniata</taxon>
        <taxon>Vertebrata</taxon>
        <taxon>Euteleostomi</taxon>
        <taxon>Amphibia</taxon>
        <taxon>Batrachia</taxon>
        <taxon>Anura</taxon>
        <taxon>Neobatrachia</taxon>
        <taxon>Hyloidea</taxon>
        <taxon>Eleutherodactylidae</taxon>
        <taxon>Eleutherodactylinae</taxon>
        <taxon>Eleutherodactylus</taxon>
        <taxon>Eleutherodactylus</taxon>
    </lineage>
</organism>
<feature type="non-terminal residue" evidence="8">
    <location>
        <position position="242"/>
    </location>
</feature>
<keyword evidence="9" id="KW-1185">Reference proteome</keyword>
<dbReference type="UniPathway" id="UPA00363">
    <property type="reaction ID" value="UER00861"/>
</dbReference>
<dbReference type="Pfam" id="PF01039">
    <property type="entry name" value="Carboxyl_trans"/>
    <property type="match status" value="1"/>
</dbReference>
<dbReference type="PANTHER" id="PTHR22855">
    <property type="entry name" value="ACETYL, PROPIONYL, PYRUVATE, AND GLUTACONYL CARBOXYLASE-RELATED"/>
    <property type="match status" value="1"/>
</dbReference>
<dbReference type="AlphaFoldDB" id="A0A8J6B2S0"/>
<dbReference type="EC" id="6.4.1.4" evidence="2"/>
<evidence type="ECO:0000256" key="4">
    <source>
        <dbReference type="ARBA" id="ARBA00031237"/>
    </source>
</evidence>
<dbReference type="InterPro" id="IPR011762">
    <property type="entry name" value="COA_CT_N"/>
</dbReference>
<dbReference type="SUPFAM" id="SSF52096">
    <property type="entry name" value="ClpP/crotonase"/>
    <property type="match status" value="1"/>
</dbReference>
<dbReference type="InterPro" id="IPR029045">
    <property type="entry name" value="ClpP/crotonase-like_dom_sf"/>
</dbReference>
<dbReference type="GO" id="GO:0005739">
    <property type="term" value="C:mitochondrion"/>
    <property type="evidence" value="ECO:0007669"/>
    <property type="project" value="TreeGrafter"/>
</dbReference>
<dbReference type="GO" id="GO:0004485">
    <property type="term" value="F:methylcrotonoyl-CoA carboxylase activity"/>
    <property type="evidence" value="ECO:0007669"/>
    <property type="project" value="UniProtKB-EC"/>
</dbReference>
<name>A0A8J6B2S0_ELECQ</name>
<dbReference type="EMBL" id="WNTK01013422">
    <property type="protein sequence ID" value="KAG9462119.1"/>
    <property type="molecule type" value="Genomic_DNA"/>
</dbReference>
<dbReference type="InterPro" id="IPR034733">
    <property type="entry name" value="AcCoA_carboxyl_beta"/>
</dbReference>
<evidence type="ECO:0000256" key="1">
    <source>
        <dbReference type="ARBA" id="ARBA00025711"/>
    </source>
</evidence>
<sequence length="242" mass="25816">RLLDDETFLELSPFAGLGLPSGDVPAAGCLSGIGKICGIWCMFIANDATVKGGTAYPISVKKQLRAQEIAIQNRLPTVYLVDSGGAFLPLQAQLFPDKEHGGKTFYNEAIMSALKIPQVAVVCGSCTAGGAYIPTMTEEAIIVDRIGTIFLAGPPLVKAATGEDVTAEDLGGAKMHSRVSGCVDHFAPTEPEAYSRVRMIISTLNFDPEPEGAAQFEDPLYNTEELVGLAPRDYRHTLDVKL</sequence>
<evidence type="ECO:0000256" key="3">
    <source>
        <dbReference type="ARBA" id="ARBA00031109"/>
    </source>
</evidence>
<feature type="domain" description="CoA carboxyltransferase N-terminal" evidence="7">
    <location>
        <begin position="1"/>
        <end position="216"/>
    </location>
</feature>